<comment type="similarity">
    <text evidence="5">Belongs to the protein N5-glutamine methyltransferase family. PrmC subfamily.</text>
</comment>
<reference evidence="9" key="2">
    <citation type="submission" date="2016-03" db="EMBL/GenBank/DDBJ databases">
        <authorList>
            <person name="Ploux O."/>
        </authorList>
    </citation>
    <scope>NUCLEOTIDE SEQUENCE [LARGE SCALE GENOMIC DNA]</scope>
    <source>
        <strain evidence="9">PP9</strain>
    </source>
</reference>
<dbReference type="GO" id="GO:0032259">
    <property type="term" value="P:methylation"/>
    <property type="evidence" value="ECO:0007669"/>
    <property type="project" value="UniProtKB-KW"/>
</dbReference>
<dbReference type="Gene3D" id="3.40.50.150">
    <property type="entry name" value="Vaccinia Virus protein VP39"/>
    <property type="match status" value="1"/>
</dbReference>
<reference evidence="8 9" key="1">
    <citation type="journal article" date="2016" name="Genome Announc.">
        <title>Whole-Genome Sequence of Rummeliibacillus stabekisii Strain PP9 Isolated from Antarctic Soil.</title>
        <authorList>
            <person name="da Mota F.F."/>
            <person name="Vollu R.E."/>
            <person name="Jurelevicius D."/>
            <person name="Seldin L."/>
        </authorList>
    </citation>
    <scope>NUCLEOTIDE SEQUENCE [LARGE SCALE GENOMIC DNA]</scope>
    <source>
        <strain evidence="8 9">PP9</strain>
    </source>
</reference>
<dbReference type="InterPro" id="IPR007848">
    <property type="entry name" value="Small_mtfrase_dom"/>
</dbReference>
<keyword evidence="9" id="KW-1185">Reference proteome</keyword>
<keyword evidence="2 5" id="KW-0808">Transferase</keyword>
<dbReference type="GO" id="GO:0102559">
    <property type="term" value="F:peptide chain release factor N(5)-glutamine methyltransferase activity"/>
    <property type="evidence" value="ECO:0007669"/>
    <property type="project" value="UniProtKB-EC"/>
</dbReference>
<evidence type="ECO:0000313" key="9">
    <source>
        <dbReference type="Proteomes" id="UP000076021"/>
    </source>
</evidence>
<evidence type="ECO:0000259" key="6">
    <source>
        <dbReference type="Pfam" id="PF05175"/>
    </source>
</evidence>
<dbReference type="GO" id="GO:0003676">
    <property type="term" value="F:nucleic acid binding"/>
    <property type="evidence" value="ECO:0007669"/>
    <property type="project" value="InterPro"/>
</dbReference>
<dbReference type="OrthoDB" id="9800643at2"/>
<keyword evidence="3 5" id="KW-0949">S-adenosyl-L-methionine</keyword>
<dbReference type="Proteomes" id="UP000076021">
    <property type="component" value="Chromosome"/>
</dbReference>
<feature type="binding site" evidence="5">
    <location>
        <position position="150"/>
    </location>
    <ligand>
        <name>S-adenosyl-L-methionine</name>
        <dbReference type="ChEBI" id="CHEBI:59789"/>
    </ligand>
</feature>
<keyword evidence="1 5" id="KW-0489">Methyltransferase</keyword>
<evidence type="ECO:0000313" key="8">
    <source>
        <dbReference type="EMBL" id="AMX00890.1"/>
    </source>
</evidence>
<comment type="catalytic activity">
    <reaction evidence="4 5">
        <text>L-glutaminyl-[peptide chain release factor] + S-adenosyl-L-methionine = N(5)-methyl-L-glutaminyl-[peptide chain release factor] + S-adenosyl-L-homocysteine + H(+)</text>
        <dbReference type="Rhea" id="RHEA:42896"/>
        <dbReference type="Rhea" id="RHEA-COMP:10271"/>
        <dbReference type="Rhea" id="RHEA-COMP:10272"/>
        <dbReference type="ChEBI" id="CHEBI:15378"/>
        <dbReference type="ChEBI" id="CHEBI:30011"/>
        <dbReference type="ChEBI" id="CHEBI:57856"/>
        <dbReference type="ChEBI" id="CHEBI:59789"/>
        <dbReference type="ChEBI" id="CHEBI:61891"/>
        <dbReference type="EC" id="2.1.1.297"/>
    </reaction>
</comment>
<dbReference type="STRING" id="241244.ATY39_16795"/>
<dbReference type="EMBL" id="CP014806">
    <property type="protein sequence ID" value="AMX00890.1"/>
    <property type="molecule type" value="Genomic_DNA"/>
</dbReference>
<dbReference type="Gene3D" id="1.10.8.10">
    <property type="entry name" value="DNA helicase RuvA subunit, C-terminal domain"/>
    <property type="match status" value="1"/>
</dbReference>
<dbReference type="PANTHER" id="PTHR18895">
    <property type="entry name" value="HEMK METHYLTRANSFERASE"/>
    <property type="match status" value="1"/>
</dbReference>
<feature type="binding site" evidence="5">
    <location>
        <begin position="192"/>
        <end position="195"/>
    </location>
    <ligand>
        <name>substrate</name>
    </ligand>
</feature>
<dbReference type="Pfam" id="PF05175">
    <property type="entry name" value="MTS"/>
    <property type="match status" value="1"/>
</dbReference>
<dbReference type="EC" id="2.1.1.297" evidence="5"/>
<dbReference type="Pfam" id="PF17827">
    <property type="entry name" value="PrmC_N"/>
    <property type="match status" value="1"/>
</dbReference>
<dbReference type="NCBIfam" id="TIGR00536">
    <property type="entry name" value="hemK_fam"/>
    <property type="match status" value="1"/>
</dbReference>
<dbReference type="InterPro" id="IPR050320">
    <property type="entry name" value="N5-glutamine_MTase"/>
</dbReference>
<dbReference type="SUPFAM" id="SSF53335">
    <property type="entry name" value="S-adenosyl-L-methionine-dependent methyltransferases"/>
    <property type="match status" value="1"/>
</dbReference>
<evidence type="ECO:0000256" key="3">
    <source>
        <dbReference type="ARBA" id="ARBA00022691"/>
    </source>
</evidence>
<dbReference type="HAMAP" id="MF_02126">
    <property type="entry name" value="RF_methyltr_PrmC"/>
    <property type="match status" value="1"/>
</dbReference>
<sequence length="288" mass="32196">MTQPFKYIYEALNGASSFLQEHGREEVAARLLLQHALNKSHTELLISMREPLTAEQNQSYWQMVESHAKGTPIQYITGSEEFYGRTFTVDPSVLIPRPETEELVEEALKRAQRIFEDGAEIKLADIGTGSGAIAITMKKEMPVLEVTATDISPQALQVAKNNAKRLSADVCFVQGDLTEPIAQHKWQIVLSNPPYIAYQEAEDMSEVVLDHEPHTALFAEENGLALYRKLAESLPSIMAKPSFIGLEIGYKQGPAVIQLFKDSFPDAKVELLKDINSNDRMVFCEIDV</sequence>
<evidence type="ECO:0000256" key="2">
    <source>
        <dbReference type="ARBA" id="ARBA00022679"/>
    </source>
</evidence>
<evidence type="ECO:0000256" key="5">
    <source>
        <dbReference type="HAMAP-Rule" id="MF_02126"/>
    </source>
</evidence>
<dbReference type="RefSeq" id="WP_066791733.1">
    <property type="nucleotide sequence ID" value="NZ_CP014806.1"/>
</dbReference>
<feature type="binding site" evidence="5">
    <location>
        <position position="192"/>
    </location>
    <ligand>
        <name>S-adenosyl-L-methionine</name>
        <dbReference type="ChEBI" id="CHEBI:59789"/>
    </ligand>
</feature>
<dbReference type="CDD" id="cd02440">
    <property type="entry name" value="AdoMet_MTases"/>
    <property type="match status" value="1"/>
</dbReference>
<name>A0A143HHG6_9BACL</name>
<accession>A0A143HHG6</accession>
<protein>
    <recommendedName>
        <fullName evidence="5">Release factor glutamine methyltransferase</fullName>
        <shortName evidence="5">RF MTase</shortName>
        <ecNumber evidence="5">2.1.1.297</ecNumber>
    </recommendedName>
    <alternativeName>
        <fullName evidence="5">N5-glutamine methyltransferase PrmC</fullName>
    </alternativeName>
    <alternativeName>
        <fullName evidence="5">Protein-(glutamine-N5) MTase PrmC</fullName>
    </alternativeName>
    <alternativeName>
        <fullName evidence="5">Protein-glutamine N-methyltransferase PrmC</fullName>
    </alternativeName>
</protein>
<evidence type="ECO:0000256" key="4">
    <source>
        <dbReference type="ARBA" id="ARBA00048391"/>
    </source>
</evidence>
<dbReference type="PANTHER" id="PTHR18895:SF74">
    <property type="entry name" value="MTRF1L RELEASE FACTOR GLUTAMINE METHYLTRANSFERASE"/>
    <property type="match status" value="1"/>
</dbReference>
<feature type="domain" description="Release factor glutamine methyltransferase N-terminal" evidence="7">
    <location>
        <begin position="10"/>
        <end position="78"/>
    </location>
</feature>
<dbReference type="NCBIfam" id="TIGR03534">
    <property type="entry name" value="RF_mod_PrmC"/>
    <property type="match status" value="1"/>
</dbReference>
<dbReference type="PROSITE" id="PS00092">
    <property type="entry name" value="N6_MTASE"/>
    <property type="match status" value="1"/>
</dbReference>
<feature type="domain" description="Methyltransferase small" evidence="6">
    <location>
        <begin position="119"/>
        <end position="201"/>
    </location>
</feature>
<dbReference type="InterPro" id="IPR019874">
    <property type="entry name" value="RF_methyltr_PrmC"/>
</dbReference>
<comment type="caution">
    <text evidence="5">Lacks conserved residue(s) required for the propagation of feature annotation.</text>
</comment>
<feature type="binding site" evidence="5">
    <location>
        <begin position="127"/>
        <end position="131"/>
    </location>
    <ligand>
        <name>S-adenosyl-L-methionine</name>
        <dbReference type="ChEBI" id="CHEBI:59789"/>
    </ligand>
</feature>
<evidence type="ECO:0000256" key="1">
    <source>
        <dbReference type="ARBA" id="ARBA00022603"/>
    </source>
</evidence>
<dbReference type="AlphaFoldDB" id="A0A143HHG6"/>
<proteinExistence type="inferred from homology"/>
<evidence type="ECO:0000259" key="7">
    <source>
        <dbReference type="Pfam" id="PF17827"/>
    </source>
</evidence>
<dbReference type="InterPro" id="IPR004556">
    <property type="entry name" value="HemK-like"/>
</dbReference>
<gene>
    <name evidence="5" type="primary">prmC</name>
    <name evidence="8" type="ORF">ATY39_16795</name>
</gene>
<dbReference type="KEGG" id="rst:ATY39_16795"/>
<dbReference type="InterPro" id="IPR029063">
    <property type="entry name" value="SAM-dependent_MTases_sf"/>
</dbReference>
<organism evidence="8 9">
    <name type="scientific">Rummeliibacillus stabekisii</name>
    <dbReference type="NCBI Taxonomy" id="241244"/>
    <lineage>
        <taxon>Bacteria</taxon>
        <taxon>Bacillati</taxon>
        <taxon>Bacillota</taxon>
        <taxon>Bacilli</taxon>
        <taxon>Bacillales</taxon>
        <taxon>Caryophanaceae</taxon>
        <taxon>Rummeliibacillus</taxon>
    </lineage>
</organism>
<comment type="function">
    <text evidence="5">Methylates the class 1 translation termination release factors RF1/PrfA and RF2/PrfB on the glutamine residue of the universally conserved GGQ motif.</text>
</comment>
<dbReference type="InterPro" id="IPR002052">
    <property type="entry name" value="DNA_methylase_N6_adenine_CS"/>
</dbReference>
<dbReference type="InterPro" id="IPR040758">
    <property type="entry name" value="PrmC_N"/>
</dbReference>